<dbReference type="GO" id="GO:0006405">
    <property type="term" value="P:RNA export from nucleus"/>
    <property type="evidence" value="ECO:0007669"/>
    <property type="project" value="TreeGrafter"/>
</dbReference>
<dbReference type="GO" id="GO:0006606">
    <property type="term" value="P:protein import into nucleus"/>
    <property type="evidence" value="ECO:0007669"/>
    <property type="project" value="TreeGrafter"/>
</dbReference>
<dbReference type="EMBL" id="KQ964470">
    <property type="protein sequence ID" value="KXN71653.1"/>
    <property type="molecule type" value="Genomic_DNA"/>
</dbReference>
<organism evidence="1 2">
    <name type="scientific">Conidiobolus coronatus (strain ATCC 28846 / CBS 209.66 / NRRL 28638)</name>
    <name type="common">Delacroixia coronata</name>
    <dbReference type="NCBI Taxonomy" id="796925"/>
    <lineage>
        <taxon>Eukaryota</taxon>
        <taxon>Fungi</taxon>
        <taxon>Fungi incertae sedis</taxon>
        <taxon>Zoopagomycota</taxon>
        <taxon>Entomophthoromycotina</taxon>
        <taxon>Entomophthoromycetes</taxon>
        <taxon>Entomophthorales</taxon>
        <taxon>Ancylistaceae</taxon>
        <taxon>Conidiobolus</taxon>
    </lineage>
</organism>
<evidence type="ECO:0008006" key="3">
    <source>
        <dbReference type="Google" id="ProtNLM"/>
    </source>
</evidence>
<gene>
    <name evidence="1" type="ORF">CONCODRAFT_78225</name>
</gene>
<protein>
    <recommendedName>
        <fullName evidence="3">Nucleoporin</fullName>
    </recommendedName>
</protein>
<dbReference type="InterPro" id="IPR044840">
    <property type="entry name" value="Nup188"/>
</dbReference>
<dbReference type="PANTHER" id="PTHR31431">
    <property type="entry name" value="NUCLEOPORIN NUP188 HOMOLOG"/>
    <property type="match status" value="1"/>
</dbReference>
<dbReference type="GO" id="GO:0044611">
    <property type="term" value="C:nuclear pore inner ring"/>
    <property type="evidence" value="ECO:0007669"/>
    <property type="project" value="TreeGrafter"/>
</dbReference>
<dbReference type="Proteomes" id="UP000070444">
    <property type="component" value="Unassembled WGS sequence"/>
</dbReference>
<keyword evidence="2" id="KW-1185">Reference proteome</keyword>
<dbReference type="PANTHER" id="PTHR31431:SF1">
    <property type="entry name" value="NUCLEOPORIN NUP188"/>
    <property type="match status" value="1"/>
</dbReference>
<evidence type="ECO:0000313" key="1">
    <source>
        <dbReference type="EMBL" id="KXN71653.1"/>
    </source>
</evidence>
<proteinExistence type="predicted"/>
<reference evidence="1 2" key="1">
    <citation type="journal article" date="2015" name="Genome Biol. Evol.">
        <title>Phylogenomic analyses indicate that early fungi evolved digesting cell walls of algal ancestors of land plants.</title>
        <authorList>
            <person name="Chang Y."/>
            <person name="Wang S."/>
            <person name="Sekimoto S."/>
            <person name="Aerts A.L."/>
            <person name="Choi C."/>
            <person name="Clum A."/>
            <person name="LaButti K.M."/>
            <person name="Lindquist E.A."/>
            <person name="Yee Ngan C."/>
            <person name="Ohm R.A."/>
            <person name="Salamov A.A."/>
            <person name="Grigoriev I.V."/>
            <person name="Spatafora J.W."/>
            <person name="Berbee M.L."/>
        </authorList>
    </citation>
    <scope>NUCLEOTIDE SEQUENCE [LARGE SCALE GENOMIC DNA]</scope>
    <source>
        <strain evidence="1 2">NRRL 28638</strain>
    </source>
</reference>
<dbReference type="STRING" id="796925.A0A137P9H7"/>
<name>A0A137P9H7_CONC2</name>
<dbReference type="GO" id="GO:0017056">
    <property type="term" value="F:structural constituent of nuclear pore"/>
    <property type="evidence" value="ECO:0007669"/>
    <property type="project" value="InterPro"/>
</dbReference>
<accession>A0A137P9H7</accession>
<evidence type="ECO:0000313" key="2">
    <source>
        <dbReference type="Proteomes" id="UP000070444"/>
    </source>
</evidence>
<sequence length="1873" mass="212569">MTSNNWDWKKAIPDDWIQQSLVYGSFSRLYNTFISPNLMVKPETFEFLLDNKYFSLHEPFDLFVEEIGSAPKALNIPSSVTLNGKQYNVHSHEKAILELAHSQLNWNDSQKPIFWFKKFIFNANEHSHQWLKEFTKGSVSILENDFKRQVCQYFIEFYYQEKISLFNLLTAIILSAKDETNHLNDLTSKFVNKHFKDDSSVTSQISLMIKKCVDQLCSISNTKYQSYNLLNDFSLFQKSIVLFLSSLATHYPSVSKDLLLSFTDWIVKDKKLEIDNGYSTLNEGSYSTQLLETAKSLVFLHLLDIESLITELQNNHSDSAHILTKNPDLIDSITEKICELSDYEDHALIVSVWGLILKNCFNTLFKKNHMIKYQTPVASSLSAILNTLNEEYEMEDVLSILNLNQAFYKYQRYIDIMNSSLNPLSIPAFLKDLSYFILSFIDTFPGYSTHSQIVDAFCTIVGTNSEIAQEIWSSSNPGKSVIIDAAKNVFPYDLSTYLKIVTAFIEVLPESSIISELNSFSTLTLPIHDSQKSYLKPTDDSDINGSTVNSFKDFNVPLTHWKVPIGSKGSTIKDSNPVLVQFDYQFSVFDYILDVLDYLSRTEYTNGNFTTSQQPIFVEDVVVALRYVLDGLPYFCPGLVYEENEQQSSSYCSKSPYQILNLILQIINYSTNNHSKFDNESIACCLQILTQLVPRFSKESWELIHKYGLLRQDPVLANYFLHLGNSPSEMIYSKIKEEIILGDYNVTIGFLDLINTLNQSIAQHMYQGDSDISKNILEDMKTGIKFIYSSIFSSHLFWKYNNPENRARIGTLCISVFSLCFDLSTKQSDLTKKFTNIELYLSNAIYLFVSDSKAAIIPLMDLVDQYQSLLNEEQPTGANALFDNSLDCVDHLETILSFFSRLVQHQLLTKTSNSSNELIAMFMDYSIGNRAFIDILAKFIDSSISPVIISSTIVLLTQLLLSGCNSNTFLHSFTSDVNSTLTQISTIFKTAQFEDLVQSQLWNFVSSAVLINPGFANLLLFGEAYLETLNDSNSHTKSVSNQPALKPSPNSIITCLKNSLNDIDDAEKISQGIQKSLLHCLSTIWSHKSHFNSACSYLSENDYIWKSLKKFFEYSKDKIEESDPFLYQSNSYFFSILTQEIQIIFGSETTPNQLSMEFIALAKSTLKDSADVVSNSIELFSLNDPHDDIQNLSSNLKNHFAFTSDYLYSVEFLIEVISYNLVYLAPDQREIASSIAELVDSINYVALLKASLSMYIGNFSELLTAVSLISDEKLWPSAKDKGSLVLSYLHKISKALCESDSTSKFALNSTEYCKLIHTVQKVSSSLSIKSTSQDVGTSDSNDAAQVFKLVLTFNNLSLLSSPNDLVQAFSADVKVFMNTLSCYYQLSKALESIFNVFNRNDIVLPKKSIELLQFEKSCVDMINNQVKIVDLLINLSTQDGYIETHQTIASILSCLKSLFNYPLCPRPGLWANIFDQTKVLENVSDWLLFCYQHTNPNMSNFPLVTLDFLLSIASIPSPISCLEKIGLITKFTRYNYSYYPGISENNHIVWHRILELAHRLFDHFSDSIDFQRQVTEFIKMYWTHFVGLLTSLAREDLNLSFNLLVEVGLVLQLFAAFSRSYWMLDLLRKSPEISYSISSLLSRLTYFLLHPLDTQSRFTNISYKEHMEILKYVELSAAKDSSNSLQINDEIFQGALSFRLGCVVRQLIQNSLHFLLNVDGISPHNLSNLFASDKLAFRLIMEPKVLNRPGEQATLGTLLDMLNHEETSFNDTIKIAESKNIFKKQNCIVILNNLISGCVLLISQISLNFHNSQGDEIKSSGLAQIVSETNSTLNKLGTKLDGLSALKTSVKDKDLELKVNQVKDIINQLKNLS</sequence>